<keyword evidence="1" id="KW-1133">Transmembrane helix</keyword>
<organism evidence="2 3">
    <name type="scientific">Methanobacterium lacus (strain AL-21)</name>
    <dbReference type="NCBI Taxonomy" id="877455"/>
    <lineage>
        <taxon>Archaea</taxon>
        <taxon>Methanobacteriati</taxon>
        <taxon>Methanobacteriota</taxon>
        <taxon>Methanomada group</taxon>
        <taxon>Methanobacteria</taxon>
        <taxon>Methanobacteriales</taxon>
        <taxon>Methanobacteriaceae</taxon>
        <taxon>Methanobacterium</taxon>
    </lineage>
</organism>
<name>F0T6U6_METLA</name>
<dbReference type="STRING" id="877455.Metbo_1224"/>
<reference evidence="3" key="1">
    <citation type="submission" date="2011-02" db="EMBL/GenBank/DDBJ databases">
        <title>Complete sequence of Methanobacterium sp. AL-21.</title>
        <authorList>
            <consortium name="US DOE Joint Genome Institute"/>
            <person name="Lucas S."/>
            <person name="Copeland A."/>
            <person name="Lapidus A."/>
            <person name="Cheng J.-F."/>
            <person name="Goodwin L."/>
            <person name="Pitluck S."/>
            <person name="Chertkov O."/>
            <person name="Detter J.C."/>
            <person name="Han C."/>
            <person name="Tapia R."/>
            <person name="Land M."/>
            <person name="Hauser L."/>
            <person name="Kyrpides N."/>
            <person name="Ivanova N."/>
            <person name="Mikhailova N."/>
            <person name="Pagani I."/>
            <person name="Cadillo-Quiroz H."/>
            <person name="Imachi H."/>
            <person name="Zinder S."/>
            <person name="Liu W."/>
            <person name="Woyke T."/>
        </authorList>
    </citation>
    <scope>NUCLEOTIDE SEQUENCE [LARGE SCALE GENOMIC DNA]</scope>
    <source>
        <strain evidence="3">AL-21</strain>
    </source>
</reference>
<evidence type="ECO:0000313" key="2">
    <source>
        <dbReference type="EMBL" id="ADZ09466.1"/>
    </source>
</evidence>
<dbReference type="AlphaFoldDB" id="F0T6U6"/>
<dbReference type="HOGENOM" id="CLU_1727257_0_0_2"/>
<dbReference type="EMBL" id="CP002551">
    <property type="protein sequence ID" value="ADZ09466.1"/>
    <property type="molecule type" value="Genomic_DNA"/>
</dbReference>
<accession>F0T6U6</accession>
<dbReference type="GeneID" id="10277675"/>
<dbReference type="KEGG" id="mel:Metbo_1224"/>
<protein>
    <submittedName>
        <fullName evidence="2">Uncharacterized protein</fullName>
    </submittedName>
</protein>
<sequence length="151" mass="17104">MLNKKMGYIGAAIFVALVIFTLVYHPHVDTNVFENKYVEFKLPNNIKVVDESNETCDLYFFNSTPGTGDKSDPNFIADMRTVKTNYINNASNITDVTLVDGINATEFVDKSSNTFNLFVPVKKRNNALLFEIFLNQSQVTYETVKNSLIIK</sequence>
<proteinExistence type="predicted"/>
<evidence type="ECO:0000313" key="3">
    <source>
        <dbReference type="Proteomes" id="UP000007490"/>
    </source>
</evidence>
<feature type="transmembrane region" description="Helical" evidence="1">
    <location>
        <begin position="7"/>
        <end position="25"/>
    </location>
</feature>
<gene>
    <name evidence="2" type="ordered locus">Metbo_1224</name>
</gene>
<keyword evidence="1" id="KW-0812">Transmembrane</keyword>
<dbReference type="RefSeq" id="WP_013644817.1">
    <property type="nucleotide sequence ID" value="NC_015216.1"/>
</dbReference>
<keyword evidence="3" id="KW-1185">Reference proteome</keyword>
<evidence type="ECO:0000256" key="1">
    <source>
        <dbReference type="SAM" id="Phobius"/>
    </source>
</evidence>
<keyword evidence="1" id="KW-0472">Membrane</keyword>
<dbReference type="Proteomes" id="UP000007490">
    <property type="component" value="Chromosome"/>
</dbReference>
<reference evidence="2 3" key="2">
    <citation type="journal article" date="2014" name="Int. J. Syst. Evol. Microbiol.">
        <title>Methanobacterium paludis sp. nov. and a novel strain of Methanobacterium lacus isolated from northern peatlands.</title>
        <authorList>
            <person name="Cadillo-Quiroz H."/>
            <person name="Brauer S.L."/>
            <person name="Goodson N."/>
            <person name="Yavitt J.B."/>
            <person name="Zinder S.H."/>
        </authorList>
    </citation>
    <scope>NUCLEOTIDE SEQUENCE [LARGE SCALE GENOMIC DNA]</scope>
    <source>
        <strain evidence="2 3">AL-21</strain>
    </source>
</reference>